<protein>
    <recommendedName>
        <fullName evidence="1">HTH luxR-type domain-containing protein</fullName>
    </recommendedName>
</protein>
<accession>A0ABP7GA38</accession>
<dbReference type="InterPro" id="IPR016032">
    <property type="entry name" value="Sig_transdc_resp-reg_C-effctor"/>
</dbReference>
<keyword evidence="3" id="KW-1185">Reference proteome</keyword>
<dbReference type="SUPFAM" id="SSF48452">
    <property type="entry name" value="TPR-like"/>
    <property type="match status" value="2"/>
</dbReference>
<reference evidence="3" key="1">
    <citation type="journal article" date="2019" name="Int. J. Syst. Evol. Microbiol.">
        <title>The Global Catalogue of Microorganisms (GCM) 10K type strain sequencing project: providing services to taxonomists for standard genome sequencing and annotation.</title>
        <authorList>
            <consortium name="The Broad Institute Genomics Platform"/>
            <consortium name="The Broad Institute Genome Sequencing Center for Infectious Disease"/>
            <person name="Wu L."/>
            <person name="Ma J."/>
        </authorList>
    </citation>
    <scope>NUCLEOTIDE SEQUENCE [LARGE SCALE GENOMIC DNA]</scope>
    <source>
        <strain evidence="3">JCM 17137</strain>
    </source>
</reference>
<dbReference type="Gene3D" id="1.25.40.10">
    <property type="entry name" value="Tetratricopeptide repeat domain"/>
    <property type="match status" value="1"/>
</dbReference>
<dbReference type="SMART" id="SM00421">
    <property type="entry name" value="HTH_LUXR"/>
    <property type="match status" value="1"/>
</dbReference>
<dbReference type="PRINTS" id="PR00364">
    <property type="entry name" value="DISEASERSIST"/>
</dbReference>
<dbReference type="InterPro" id="IPR058852">
    <property type="entry name" value="HTH_77"/>
</dbReference>
<gene>
    <name evidence="2" type="ORF">GCM10022402_41240</name>
</gene>
<sequence>MTNPLFDLPLSTGRFVGRDRDVAELRSLLHESRVITLTGTGGIGKTRLAVRVAEQAAPRFPDGVRFVDLSTAFSAEQAIDAIARVLRVAEEQEGDRRGAVITALRGQRLLLLLDTCEHVITPIAELCRLLLRCCPNLSVLATSREPLRIPGETVWRVPPLSLPARPIGQPGALSPSPGPTVEEAMGYESVQLFERRARAARPSFAVTPDNVAQIIEICHVLDGLPLAIELAAARTRILSVEQILRRLDNRFRLLVTSERDLPPRQRTMRAAVEWSHDALTVPEQVLLRRLSVFSTWHAEMAEEICGFAGLAAEDILDLQGALLDKSLIVLDTEAEGIARYRLLETVAAYAAEQLAATGDEGDTLRRRFLTYMADRAGTATAVEAKDWNERLRTLRNTDHDLGNIRSLIAWALRSGHLRDGLRICVALRDYWIIRGLFAEGSSHLRDLLAAIDASPGEVAEQELNRARVVYGELCLDVDGPDTARPPVQAALAASRGAGDSHAEGWALLALSMIDMRRGDTASGRRRAERAIELGRTRGDRPMEMTALGSMGLLANQERDDERSDRLLCAALRIAEEIGDAWHGARCHNVLGMVATRRGEPEAARAHLDTALGVFVSTGSTLDIARCAAAAGRLAMATSDVAAARRHLSECLRLSLASGRPLATVRALANLSRLAVAEGQPARAALIDGAVAALRSQSGGALAGEQPTVSAPVGLDAETHRAWVRGARLPLERVVQEVLSFPESAPAHPPLTPRENEIATLVGSGLSNREIAARLTITRPTAARHIANIFGKLGFSSRAQLAEWVSREGKANH</sequence>
<dbReference type="CDD" id="cd06170">
    <property type="entry name" value="LuxR_C_like"/>
    <property type="match status" value="1"/>
</dbReference>
<dbReference type="PRINTS" id="PR00038">
    <property type="entry name" value="HTHLUXR"/>
</dbReference>
<dbReference type="Proteomes" id="UP001500908">
    <property type="component" value="Unassembled WGS sequence"/>
</dbReference>
<dbReference type="PANTHER" id="PTHR47691">
    <property type="entry name" value="REGULATOR-RELATED"/>
    <property type="match status" value="1"/>
</dbReference>
<dbReference type="RefSeq" id="WP_344975041.1">
    <property type="nucleotide sequence ID" value="NZ_BAABDD010000027.1"/>
</dbReference>
<feature type="domain" description="HTH luxR-type" evidence="1">
    <location>
        <begin position="743"/>
        <end position="808"/>
    </location>
</feature>
<dbReference type="InterPro" id="IPR002182">
    <property type="entry name" value="NB-ARC"/>
</dbReference>
<dbReference type="InterPro" id="IPR027417">
    <property type="entry name" value="P-loop_NTPase"/>
</dbReference>
<organism evidence="2 3">
    <name type="scientific">Salinactinospora qingdaonensis</name>
    <dbReference type="NCBI Taxonomy" id="702744"/>
    <lineage>
        <taxon>Bacteria</taxon>
        <taxon>Bacillati</taxon>
        <taxon>Actinomycetota</taxon>
        <taxon>Actinomycetes</taxon>
        <taxon>Streptosporangiales</taxon>
        <taxon>Nocardiopsidaceae</taxon>
        <taxon>Salinactinospora</taxon>
    </lineage>
</organism>
<dbReference type="InterPro" id="IPR011990">
    <property type="entry name" value="TPR-like_helical_dom_sf"/>
</dbReference>
<dbReference type="Gene3D" id="1.10.10.10">
    <property type="entry name" value="Winged helix-like DNA-binding domain superfamily/Winged helix DNA-binding domain"/>
    <property type="match status" value="1"/>
</dbReference>
<dbReference type="EMBL" id="BAABDD010000027">
    <property type="protein sequence ID" value="GAA3758980.1"/>
    <property type="molecule type" value="Genomic_DNA"/>
</dbReference>
<name>A0ABP7GA38_9ACTN</name>
<dbReference type="Pfam" id="PF00196">
    <property type="entry name" value="GerE"/>
    <property type="match status" value="1"/>
</dbReference>
<dbReference type="SUPFAM" id="SSF46894">
    <property type="entry name" value="C-terminal effector domain of the bipartite response regulators"/>
    <property type="match status" value="1"/>
</dbReference>
<dbReference type="SUPFAM" id="SSF52540">
    <property type="entry name" value="P-loop containing nucleoside triphosphate hydrolases"/>
    <property type="match status" value="1"/>
</dbReference>
<dbReference type="InterPro" id="IPR000792">
    <property type="entry name" value="Tscrpt_reg_LuxR_C"/>
</dbReference>
<dbReference type="InterPro" id="IPR036388">
    <property type="entry name" value="WH-like_DNA-bd_sf"/>
</dbReference>
<dbReference type="Pfam" id="PF00931">
    <property type="entry name" value="NB-ARC"/>
    <property type="match status" value="1"/>
</dbReference>
<evidence type="ECO:0000313" key="2">
    <source>
        <dbReference type="EMBL" id="GAA3758980.1"/>
    </source>
</evidence>
<evidence type="ECO:0000313" key="3">
    <source>
        <dbReference type="Proteomes" id="UP001500908"/>
    </source>
</evidence>
<evidence type="ECO:0000259" key="1">
    <source>
        <dbReference type="PROSITE" id="PS50043"/>
    </source>
</evidence>
<proteinExistence type="predicted"/>
<dbReference type="Pfam" id="PF25872">
    <property type="entry name" value="HTH_77"/>
    <property type="match status" value="1"/>
</dbReference>
<comment type="caution">
    <text evidence="2">The sequence shown here is derived from an EMBL/GenBank/DDBJ whole genome shotgun (WGS) entry which is preliminary data.</text>
</comment>
<dbReference type="Gene3D" id="3.40.50.300">
    <property type="entry name" value="P-loop containing nucleotide triphosphate hydrolases"/>
    <property type="match status" value="1"/>
</dbReference>
<dbReference type="PANTHER" id="PTHR47691:SF3">
    <property type="entry name" value="HTH-TYPE TRANSCRIPTIONAL REGULATOR RV0890C-RELATED"/>
    <property type="match status" value="1"/>
</dbReference>
<dbReference type="PROSITE" id="PS50043">
    <property type="entry name" value="HTH_LUXR_2"/>
    <property type="match status" value="1"/>
</dbReference>